<dbReference type="PROSITE" id="PS50048">
    <property type="entry name" value="ZN2_CY6_FUNGAL_2"/>
    <property type="match status" value="2"/>
</dbReference>
<name>A0A6A6FF38_9PEZI</name>
<gene>
    <name evidence="8" type="ORF">CERZMDRAFT_42392</name>
</gene>
<dbReference type="GO" id="GO:0005634">
    <property type="term" value="C:nucleus"/>
    <property type="evidence" value="ECO:0007669"/>
    <property type="project" value="UniProtKB-SubCell"/>
</dbReference>
<comment type="subcellular location">
    <subcellularLocation>
        <location evidence="1">Nucleus</location>
    </subcellularLocation>
</comment>
<evidence type="ECO:0000313" key="9">
    <source>
        <dbReference type="Proteomes" id="UP000799539"/>
    </source>
</evidence>
<dbReference type="PROSITE" id="PS00463">
    <property type="entry name" value="ZN2_CY6_FUNGAL_1"/>
    <property type="match status" value="1"/>
</dbReference>
<keyword evidence="5" id="KW-0539">Nucleus</keyword>
<protein>
    <recommendedName>
        <fullName evidence="7">Zn(2)-C6 fungal-type domain-containing protein</fullName>
    </recommendedName>
</protein>
<reference evidence="8" key="1">
    <citation type="journal article" date="2020" name="Stud. Mycol.">
        <title>101 Dothideomycetes genomes: a test case for predicting lifestyles and emergence of pathogens.</title>
        <authorList>
            <person name="Haridas S."/>
            <person name="Albert R."/>
            <person name="Binder M."/>
            <person name="Bloem J."/>
            <person name="Labutti K."/>
            <person name="Salamov A."/>
            <person name="Andreopoulos B."/>
            <person name="Baker S."/>
            <person name="Barry K."/>
            <person name="Bills G."/>
            <person name="Bluhm B."/>
            <person name="Cannon C."/>
            <person name="Castanera R."/>
            <person name="Culley D."/>
            <person name="Daum C."/>
            <person name="Ezra D."/>
            <person name="Gonzalez J."/>
            <person name="Henrissat B."/>
            <person name="Kuo A."/>
            <person name="Liang C."/>
            <person name="Lipzen A."/>
            <person name="Lutzoni F."/>
            <person name="Magnuson J."/>
            <person name="Mondo S."/>
            <person name="Nolan M."/>
            <person name="Ohm R."/>
            <person name="Pangilinan J."/>
            <person name="Park H.-J."/>
            <person name="Ramirez L."/>
            <person name="Alfaro M."/>
            <person name="Sun H."/>
            <person name="Tritt A."/>
            <person name="Yoshinaga Y."/>
            <person name="Zwiers L.-H."/>
            <person name="Turgeon B."/>
            <person name="Goodwin S."/>
            <person name="Spatafora J."/>
            <person name="Crous P."/>
            <person name="Grigoriev I."/>
        </authorList>
    </citation>
    <scope>NUCLEOTIDE SEQUENCE</scope>
    <source>
        <strain evidence="8">SCOH1-5</strain>
    </source>
</reference>
<evidence type="ECO:0000256" key="2">
    <source>
        <dbReference type="ARBA" id="ARBA00022723"/>
    </source>
</evidence>
<dbReference type="EMBL" id="ML992674">
    <property type="protein sequence ID" value="KAF2211984.1"/>
    <property type="molecule type" value="Genomic_DNA"/>
</dbReference>
<organism evidence="8 9">
    <name type="scientific">Cercospora zeae-maydis SCOH1-5</name>
    <dbReference type="NCBI Taxonomy" id="717836"/>
    <lineage>
        <taxon>Eukaryota</taxon>
        <taxon>Fungi</taxon>
        <taxon>Dikarya</taxon>
        <taxon>Ascomycota</taxon>
        <taxon>Pezizomycotina</taxon>
        <taxon>Dothideomycetes</taxon>
        <taxon>Dothideomycetidae</taxon>
        <taxon>Mycosphaerellales</taxon>
        <taxon>Mycosphaerellaceae</taxon>
        <taxon>Cercospora</taxon>
    </lineage>
</organism>
<feature type="compositionally biased region" description="Basic and acidic residues" evidence="6">
    <location>
        <begin position="1"/>
        <end position="10"/>
    </location>
</feature>
<feature type="domain" description="Zn(2)-C6 fungal-type" evidence="7">
    <location>
        <begin position="28"/>
        <end position="56"/>
    </location>
</feature>
<evidence type="ECO:0000256" key="4">
    <source>
        <dbReference type="ARBA" id="ARBA00023163"/>
    </source>
</evidence>
<dbReference type="SMART" id="SM00066">
    <property type="entry name" value="GAL4"/>
    <property type="match status" value="2"/>
</dbReference>
<keyword evidence="4" id="KW-0804">Transcription</keyword>
<dbReference type="InterPro" id="IPR007219">
    <property type="entry name" value="XnlR_reg_dom"/>
</dbReference>
<dbReference type="GO" id="GO:0006351">
    <property type="term" value="P:DNA-templated transcription"/>
    <property type="evidence" value="ECO:0007669"/>
    <property type="project" value="InterPro"/>
</dbReference>
<evidence type="ECO:0000256" key="1">
    <source>
        <dbReference type="ARBA" id="ARBA00004123"/>
    </source>
</evidence>
<keyword evidence="2" id="KW-0479">Metal-binding</keyword>
<feature type="non-terminal residue" evidence="8">
    <location>
        <position position="509"/>
    </location>
</feature>
<dbReference type="InterPro" id="IPR001138">
    <property type="entry name" value="Zn2Cys6_DnaBD"/>
</dbReference>
<evidence type="ECO:0000256" key="3">
    <source>
        <dbReference type="ARBA" id="ARBA00023015"/>
    </source>
</evidence>
<evidence type="ECO:0000256" key="5">
    <source>
        <dbReference type="ARBA" id="ARBA00023242"/>
    </source>
</evidence>
<keyword evidence="3" id="KW-0805">Transcription regulation</keyword>
<keyword evidence="9" id="KW-1185">Reference proteome</keyword>
<dbReference type="GO" id="GO:0008270">
    <property type="term" value="F:zinc ion binding"/>
    <property type="evidence" value="ECO:0007669"/>
    <property type="project" value="InterPro"/>
</dbReference>
<proteinExistence type="predicted"/>
<dbReference type="GO" id="GO:0003677">
    <property type="term" value="F:DNA binding"/>
    <property type="evidence" value="ECO:0007669"/>
    <property type="project" value="InterPro"/>
</dbReference>
<dbReference type="Pfam" id="PF04082">
    <property type="entry name" value="Fungal_trans"/>
    <property type="match status" value="1"/>
</dbReference>
<dbReference type="Gene3D" id="4.10.240.10">
    <property type="entry name" value="Zn(2)-C6 fungal-type DNA-binding domain"/>
    <property type="match status" value="2"/>
</dbReference>
<evidence type="ECO:0000256" key="6">
    <source>
        <dbReference type="SAM" id="MobiDB-lite"/>
    </source>
</evidence>
<accession>A0A6A6FF38</accession>
<sequence length="509" mass="57108">MAPATERRSNEANAKSSPKKVTTRSRLGCETCRARKVRCDERPGSCFNCERLGLICAPSGKGAAEKGASAQDSPQQPAAALRTYRSCSDCRISKTRCSGHKPVCVRCRDKSLGNALLHIVCALGALFYAVEYETSRNVALPINPLDAGKHWALHANNLILARLNRISVENLMAAVLLHDYEIRMGNYSNAFMLSAITARMAQALQINLEHSTDVLCREPGNGPSASVKESRRRLMWACYITDALVGSGIDQLTLIDEADIKIQLPCNERNFVLEEPCITETLVEGHMLKFLPPELLPTFPQDCMGMTAFYLRHISTRRKVLKYIKHLDRAKPPWFPDSEFAQLDAELRHWYNNLPANLQFTPTTLYIRQETSQVGALCALHYAYHQTMCDLYRVGTPSLYKLRAAFTYGPEQQDFHRHLQTTLFGHARSLATIMAEALRHGPHAIADSWLPTILYDSCKIMLFYLTQIIDPKLESSKALLAETIPHVQNNVRALKIMRSMYAAAMPLSK</sequence>
<evidence type="ECO:0000313" key="8">
    <source>
        <dbReference type="EMBL" id="KAF2211984.1"/>
    </source>
</evidence>
<dbReference type="CDD" id="cd00067">
    <property type="entry name" value="GAL4"/>
    <property type="match status" value="2"/>
</dbReference>
<dbReference type="Pfam" id="PF00172">
    <property type="entry name" value="Zn_clus"/>
    <property type="match status" value="2"/>
</dbReference>
<dbReference type="AlphaFoldDB" id="A0A6A6FF38"/>
<dbReference type="GO" id="GO:0000981">
    <property type="term" value="F:DNA-binding transcription factor activity, RNA polymerase II-specific"/>
    <property type="evidence" value="ECO:0007669"/>
    <property type="project" value="InterPro"/>
</dbReference>
<dbReference type="InterPro" id="IPR050815">
    <property type="entry name" value="TF_fung"/>
</dbReference>
<dbReference type="PANTHER" id="PTHR47338:SF7">
    <property type="entry name" value="ZN(II)2CYS6 TRANSCRIPTION FACTOR (EUROFUNG)"/>
    <property type="match status" value="1"/>
</dbReference>
<dbReference type="PANTHER" id="PTHR47338">
    <property type="entry name" value="ZN(II)2CYS6 TRANSCRIPTION FACTOR (EUROFUNG)-RELATED"/>
    <property type="match status" value="1"/>
</dbReference>
<dbReference type="InterPro" id="IPR036864">
    <property type="entry name" value="Zn2-C6_fun-type_DNA-bd_sf"/>
</dbReference>
<dbReference type="Proteomes" id="UP000799539">
    <property type="component" value="Unassembled WGS sequence"/>
</dbReference>
<dbReference type="CDD" id="cd12148">
    <property type="entry name" value="fungal_TF_MHR"/>
    <property type="match status" value="1"/>
</dbReference>
<evidence type="ECO:0000259" key="7">
    <source>
        <dbReference type="PROSITE" id="PS50048"/>
    </source>
</evidence>
<dbReference type="SMART" id="SM00906">
    <property type="entry name" value="Fungal_trans"/>
    <property type="match status" value="1"/>
</dbReference>
<dbReference type="SUPFAM" id="SSF57701">
    <property type="entry name" value="Zn2/Cys6 DNA-binding domain"/>
    <property type="match status" value="2"/>
</dbReference>
<feature type="region of interest" description="Disordered" evidence="6">
    <location>
        <begin position="1"/>
        <end position="23"/>
    </location>
</feature>
<dbReference type="OrthoDB" id="103349at2759"/>
<feature type="domain" description="Zn(2)-C6 fungal-type" evidence="7">
    <location>
        <begin position="86"/>
        <end position="123"/>
    </location>
</feature>